<name>A0A158D3M0_9BURK</name>
<dbReference type="EMBL" id="FCOE02000030">
    <property type="protein sequence ID" value="SAK89232.1"/>
    <property type="molecule type" value="Genomic_DNA"/>
</dbReference>
<reference evidence="1" key="1">
    <citation type="submission" date="2016-01" db="EMBL/GenBank/DDBJ databases">
        <authorList>
            <person name="Peeters C."/>
        </authorList>
    </citation>
    <scope>NUCLEOTIDE SEQUENCE [LARGE SCALE GENOMIC DNA]</scope>
    <source>
        <strain evidence="1">LMG 29323</strain>
    </source>
</reference>
<evidence type="ECO:0000313" key="2">
    <source>
        <dbReference type="Proteomes" id="UP000054911"/>
    </source>
</evidence>
<comment type="caution">
    <text evidence="1">The sequence shown here is derived from an EMBL/GenBank/DDBJ whole genome shotgun (WGS) entry which is preliminary data.</text>
</comment>
<protein>
    <submittedName>
        <fullName evidence="1">Uncharacterized protein</fullName>
    </submittedName>
</protein>
<evidence type="ECO:0000313" key="1">
    <source>
        <dbReference type="EMBL" id="SAK89232.1"/>
    </source>
</evidence>
<keyword evidence="2" id="KW-1185">Reference proteome</keyword>
<proteinExistence type="predicted"/>
<gene>
    <name evidence="1" type="ORF">AWB80_06258</name>
</gene>
<accession>A0A158D3M0</accession>
<organism evidence="1 2">
    <name type="scientific">Caballeronia pedi</name>
    <dbReference type="NCBI Taxonomy" id="1777141"/>
    <lineage>
        <taxon>Bacteria</taxon>
        <taxon>Pseudomonadati</taxon>
        <taxon>Pseudomonadota</taxon>
        <taxon>Betaproteobacteria</taxon>
        <taxon>Burkholderiales</taxon>
        <taxon>Burkholderiaceae</taxon>
        <taxon>Caballeronia</taxon>
    </lineage>
</organism>
<dbReference type="Proteomes" id="UP000054911">
    <property type="component" value="Unassembled WGS sequence"/>
</dbReference>
<sequence length="49" mass="5324">MNADRAFSRAPRRMGIACVLTGPPVCVNITAHGIPFITYASSHDLLLRI</sequence>
<dbReference type="AlphaFoldDB" id="A0A158D3M0"/>